<evidence type="ECO:0000313" key="3">
    <source>
        <dbReference type="Proteomes" id="UP000175971"/>
    </source>
</evidence>
<dbReference type="GO" id="GO:0008999">
    <property type="term" value="F:protein-N-terminal-alanine acetyltransferase activity"/>
    <property type="evidence" value="ECO:0007669"/>
    <property type="project" value="TreeGrafter"/>
</dbReference>
<organism evidence="2 3">
    <name type="scientific">Streptomyces nanshensis</name>
    <dbReference type="NCBI Taxonomy" id="518642"/>
    <lineage>
        <taxon>Bacteria</taxon>
        <taxon>Bacillati</taxon>
        <taxon>Actinomycetota</taxon>
        <taxon>Actinomycetes</taxon>
        <taxon>Kitasatosporales</taxon>
        <taxon>Streptomycetaceae</taxon>
        <taxon>Streptomyces</taxon>
    </lineage>
</organism>
<dbReference type="PROSITE" id="PS51186">
    <property type="entry name" value="GNAT"/>
    <property type="match status" value="1"/>
</dbReference>
<dbReference type="Proteomes" id="UP000175971">
    <property type="component" value="Unassembled WGS sequence"/>
</dbReference>
<sequence length="188" mass="21376">MSDLWTGEKVRLRGIEPDDWEGFRALALDTVDARNADVVEPPCSDESFRAWTAERAGRPPNPATYRLVIETRFEHAFVGAVTVGETDARAGRFRTGIEVTREHRRQGYASEATELVLTYMFAEQRSHKCEVEVYAFNDASLALYRSLGFVEEGRLRQHEFFAGTYHDVVLLGITADEYWAGRARPSLR</sequence>
<keyword evidence="2" id="KW-0808">Transferase</keyword>
<accession>A0A1E7LMP9</accession>
<gene>
    <name evidence="2" type="ORF">AN221_28450</name>
</gene>
<dbReference type="EMBL" id="LJGZ01000098">
    <property type="protein sequence ID" value="OEV17421.1"/>
    <property type="molecule type" value="Genomic_DNA"/>
</dbReference>
<proteinExistence type="predicted"/>
<name>A0A1E7LMP9_9ACTN</name>
<dbReference type="InterPro" id="IPR051908">
    <property type="entry name" value="Ribosomal_N-acetyltransferase"/>
</dbReference>
<evidence type="ECO:0000259" key="1">
    <source>
        <dbReference type="PROSITE" id="PS51186"/>
    </source>
</evidence>
<dbReference type="Pfam" id="PF13302">
    <property type="entry name" value="Acetyltransf_3"/>
    <property type="match status" value="1"/>
</dbReference>
<dbReference type="SUPFAM" id="SSF55729">
    <property type="entry name" value="Acyl-CoA N-acyltransferases (Nat)"/>
    <property type="match status" value="1"/>
</dbReference>
<dbReference type="InterPro" id="IPR016181">
    <property type="entry name" value="Acyl_CoA_acyltransferase"/>
</dbReference>
<dbReference type="InterPro" id="IPR000182">
    <property type="entry name" value="GNAT_dom"/>
</dbReference>
<dbReference type="RefSeq" id="WP_070203272.1">
    <property type="nucleotide sequence ID" value="NZ_LJGZ01000098.1"/>
</dbReference>
<keyword evidence="3" id="KW-1185">Reference proteome</keyword>
<evidence type="ECO:0000313" key="2">
    <source>
        <dbReference type="EMBL" id="OEV17421.1"/>
    </source>
</evidence>
<dbReference type="PANTHER" id="PTHR43441">
    <property type="entry name" value="RIBOSOMAL-PROTEIN-SERINE ACETYLTRANSFERASE"/>
    <property type="match status" value="1"/>
</dbReference>
<dbReference type="PANTHER" id="PTHR43441:SF2">
    <property type="entry name" value="FAMILY ACETYLTRANSFERASE, PUTATIVE (AFU_ORTHOLOGUE AFUA_7G00850)-RELATED"/>
    <property type="match status" value="1"/>
</dbReference>
<reference evidence="2 3" key="1">
    <citation type="journal article" date="2016" name="Front. Microbiol.">
        <title>Comparative Genomics Analysis of Streptomyces Species Reveals Their Adaptation to the Marine Environment and Their Diversity at the Genomic Level.</title>
        <authorList>
            <person name="Tian X."/>
            <person name="Zhang Z."/>
            <person name="Yang T."/>
            <person name="Chen M."/>
            <person name="Li J."/>
            <person name="Chen F."/>
            <person name="Yang J."/>
            <person name="Li W."/>
            <person name="Zhang B."/>
            <person name="Zhang Z."/>
            <person name="Wu J."/>
            <person name="Zhang C."/>
            <person name="Long L."/>
            <person name="Xiao J."/>
        </authorList>
    </citation>
    <scope>NUCLEOTIDE SEQUENCE [LARGE SCALE GENOMIC DNA]</scope>
    <source>
        <strain evidence="2 3">SCSIO M10372</strain>
    </source>
</reference>
<dbReference type="Gene3D" id="3.40.630.30">
    <property type="match status" value="1"/>
</dbReference>
<dbReference type="OrthoDB" id="9814648at2"/>
<dbReference type="GO" id="GO:1990189">
    <property type="term" value="F:protein N-terminal-serine acetyltransferase activity"/>
    <property type="evidence" value="ECO:0007669"/>
    <property type="project" value="TreeGrafter"/>
</dbReference>
<feature type="domain" description="N-acetyltransferase" evidence="1">
    <location>
        <begin position="10"/>
        <end position="176"/>
    </location>
</feature>
<protein>
    <submittedName>
        <fullName evidence="2">Acetyltransferase</fullName>
    </submittedName>
</protein>
<comment type="caution">
    <text evidence="2">The sequence shown here is derived from an EMBL/GenBank/DDBJ whole genome shotgun (WGS) entry which is preliminary data.</text>
</comment>
<dbReference type="GO" id="GO:0005737">
    <property type="term" value="C:cytoplasm"/>
    <property type="evidence" value="ECO:0007669"/>
    <property type="project" value="TreeGrafter"/>
</dbReference>
<dbReference type="AlphaFoldDB" id="A0A1E7LMP9"/>
<dbReference type="PATRIC" id="fig|518642.7.peg.3524"/>